<gene>
    <name evidence="1" type="ordered locus">RPB_1432</name>
</gene>
<dbReference type="eggNOG" id="COG2336">
    <property type="taxonomic scope" value="Bacteria"/>
</dbReference>
<proteinExistence type="predicted"/>
<dbReference type="AlphaFoldDB" id="Q2J068"/>
<dbReference type="KEGG" id="rpb:RPB_1432"/>
<protein>
    <submittedName>
        <fullName evidence="1">Transcriptional regulator/antitoxin, MazE</fullName>
    </submittedName>
</protein>
<name>Q2J068_RHOP2</name>
<accession>Q2J068</accession>
<dbReference type="Proteomes" id="UP000008809">
    <property type="component" value="Chromosome"/>
</dbReference>
<dbReference type="EMBL" id="CP000250">
    <property type="protein sequence ID" value="ABD06142.1"/>
    <property type="molecule type" value="Genomic_DNA"/>
</dbReference>
<dbReference type="Gene3D" id="2.10.260.10">
    <property type="match status" value="1"/>
</dbReference>
<dbReference type="SUPFAM" id="SSF89447">
    <property type="entry name" value="AbrB/MazE/MraZ-like"/>
    <property type="match status" value="1"/>
</dbReference>
<evidence type="ECO:0000313" key="2">
    <source>
        <dbReference type="Proteomes" id="UP000008809"/>
    </source>
</evidence>
<sequence length="91" mass="10478">MRIEFQPAQFRAPQRLIMKIEIKKIGNSDGLLLPKELMQRLDLKRGQELHITELAGGGFQAMPYDPDFERTMEIADEVMEKYKDTLAALAK</sequence>
<reference evidence="1 2" key="1">
    <citation type="submission" date="2006-01" db="EMBL/GenBank/DDBJ databases">
        <title>Complete sequence of Rhodopseudomonas palustris HaA2.</title>
        <authorList>
            <consortium name="US DOE Joint Genome Institute"/>
            <person name="Copeland A."/>
            <person name="Lucas S."/>
            <person name="Lapidus A."/>
            <person name="Barry K."/>
            <person name="Detter J.C."/>
            <person name="Glavina T."/>
            <person name="Hammon N."/>
            <person name="Israni S."/>
            <person name="Pitluck S."/>
            <person name="Chain P."/>
            <person name="Malfatti S."/>
            <person name="Shin M."/>
            <person name="Vergez L."/>
            <person name="Schmutz J."/>
            <person name="Larimer F."/>
            <person name="Land M."/>
            <person name="Hauser L."/>
            <person name="Pelletier D.A."/>
            <person name="Kyrpides N."/>
            <person name="Anderson I."/>
            <person name="Oda Y."/>
            <person name="Harwood C.S."/>
            <person name="Richardson P."/>
        </authorList>
    </citation>
    <scope>NUCLEOTIDE SEQUENCE [LARGE SCALE GENOMIC DNA]</scope>
    <source>
        <strain evidence="1 2">HaA2</strain>
    </source>
</reference>
<keyword evidence="2" id="KW-1185">Reference proteome</keyword>
<dbReference type="InterPro" id="IPR037914">
    <property type="entry name" value="SpoVT-AbrB_sf"/>
</dbReference>
<dbReference type="STRING" id="316058.RPB_1432"/>
<dbReference type="HOGENOM" id="CLU_179961_1_0_5"/>
<organism evidence="1 2">
    <name type="scientific">Rhodopseudomonas palustris (strain HaA2)</name>
    <dbReference type="NCBI Taxonomy" id="316058"/>
    <lineage>
        <taxon>Bacteria</taxon>
        <taxon>Pseudomonadati</taxon>
        <taxon>Pseudomonadota</taxon>
        <taxon>Alphaproteobacteria</taxon>
        <taxon>Hyphomicrobiales</taxon>
        <taxon>Nitrobacteraceae</taxon>
        <taxon>Rhodopseudomonas</taxon>
    </lineage>
</organism>
<evidence type="ECO:0000313" key="1">
    <source>
        <dbReference type="EMBL" id="ABD06142.1"/>
    </source>
</evidence>